<feature type="compositionally biased region" description="Basic and acidic residues" evidence="1">
    <location>
        <begin position="202"/>
        <end position="212"/>
    </location>
</feature>
<gene>
    <name evidence="2" type="ORF">IWQ60_004988</name>
</gene>
<name>A0A9W8A9Y1_9FUNG</name>
<evidence type="ECO:0000256" key="1">
    <source>
        <dbReference type="SAM" id="MobiDB-lite"/>
    </source>
</evidence>
<feature type="region of interest" description="Disordered" evidence="1">
    <location>
        <begin position="234"/>
        <end position="255"/>
    </location>
</feature>
<protein>
    <submittedName>
        <fullName evidence="2">Uncharacterized protein</fullName>
    </submittedName>
</protein>
<feature type="compositionally biased region" description="Gly residues" evidence="1">
    <location>
        <begin position="297"/>
        <end position="306"/>
    </location>
</feature>
<proteinExistence type="predicted"/>
<evidence type="ECO:0000313" key="2">
    <source>
        <dbReference type="EMBL" id="KAJ1924758.1"/>
    </source>
</evidence>
<dbReference type="Proteomes" id="UP001150569">
    <property type="component" value="Unassembled WGS sequence"/>
</dbReference>
<reference evidence="2" key="1">
    <citation type="submission" date="2022-07" db="EMBL/GenBank/DDBJ databases">
        <title>Phylogenomic reconstructions and comparative analyses of Kickxellomycotina fungi.</title>
        <authorList>
            <person name="Reynolds N.K."/>
            <person name="Stajich J.E."/>
            <person name="Barry K."/>
            <person name="Grigoriev I.V."/>
            <person name="Crous P."/>
            <person name="Smith M.E."/>
        </authorList>
    </citation>
    <scope>NUCLEOTIDE SEQUENCE</scope>
    <source>
        <strain evidence="2">RSA 861</strain>
    </source>
</reference>
<comment type="caution">
    <text evidence="2">The sequence shown here is derived from an EMBL/GenBank/DDBJ whole genome shotgun (WGS) entry which is preliminary data.</text>
</comment>
<dbReference type="AlphaFoldDB" id="A0A9W8A9Y1"/>
<organism evidence="2 3">
    <name type="scientific">Tieghemiomyces parasiticus</name>
    <dbReference type="NCBI Taxonomy" id="78921"/>
    <lineage>
        <taxon>Eukaryota</taxon>
        <taxon>Fungi</taxon>
        <taxon>Fungi incertae sedis</taxon>
        <taxon>Zoopagomycota</taxon>
        <taxon>Kickxellomycotina</taxon>
        <taxon>Dimargaritomycetes</taxon>
        <taxon>Dimargaritales</taxon>
        <taxon>Dimargaritaceae</taxon>
        <taxon>Tieghemiomyces</taxon>
    </lineage>
</organism>
<sequence length="406" mass="42920">MPMVFDSVLMKWVSTGPDDEEEDVFADINDLEDDNDDEAFRMGGTGAGDGDFEDDDCFDLDDFDTKAKILFTPPMATNIGVQTFPCLPSPSDTPPGSAERPPSAGHDGGTFVLHAPRPLPAFPAAATAFHAAPRPYHPQATAAIGSLGLSSRLPPSGRDTTAPLPVNFSAGSALGRFTAKLPTFLRSHRSSPNIKKRVLSRGKTDPTLESLRDPPAPMPFRTPTSPLPWLIPGGSGGPSPVIMASSPSSPSLSPRIPSWHLSSSPVPAGTTTAAAGPPLAHRSPAGHTRLGLTNTTSGGGGGGLGITGASPKAPRRVMSLGLRRSGSSLSIGNPAAFRLSADQLAQFRRAEGAHRQLLTSWLPDRRARSGSILQRDYLPSRAPRKEIPRHYTEFWATSRDLVTGQH</sequence>
<feature type="region of interest" description="Disordered" evidence="1">
    <location>
        <begin position="281"/>
        <end position="312"/>
    </location>
</feature>
<accession>A0A9W8A9Y1</accession>
<dbReference type="OrthoDB" id="19159at2759"/>
<keyword evidence="3" id="KW-1185">Reference proteome</keyword>
<feature type="region of interest" description="Disordered" evidence="1">
    <location>
        <begin position="192"/>
        <end position="221"/>
    </location>
</feature>
<dbReference type="EMBL" id="JANBPT010000255">
    <property type="protein sequence ID" value="KAJ1924758.1"/>
    <property type="molecule type" value="Genomic_DNA"/>
</dbReference>
<feature type="region of interest" description="Disordered" evidence="1">
    <location>
        <begin position="85"/>
        <end position="109"/>
    </location>
</feature>
<evidence type="ECO:0000313" key="3">
    <source>
        <dbReference type="Proteomes" id="UP001150569"/>
    </source>
</evidence>